<dbReference type="HOGENOM" id="CLU_522924_0_0_1"/>
<feature type="region of interest" description="Disordered" evidence="1">
    <location>
        <begin position="416"/>
        <end position="492"/>
    </location>
</feature>
<dbReference type="GeneID" id="19115325"/>
<evidence type="ECO:0000313" key="3">
    <source>
        <dbReference type="Proteomes" id="UP000011761"/>
    </source>
</evidence>
<feature type="region of interest" description="Disordered" evidence="1">
    <location>
        <begin position="282"/>
        <end position="363"/>
    </location>
</feature>
<evidence type="ECO:0000313" key="2">
    <source>
        <dbReference type="EMBL" id="EMC95488.1"/>
    </source>
</evidence>
<protein>
    <submittedName>
        <fullName evidence="2">Uncharacterized protein</fullName>
    </submittedName>
</protein>
<gene>
    <name evidence="2" type="ORF">BAUCODRAFT_542890</name>
</gene>
<dbReference type="AlphaFoldDB" id="M2MV91"/>
<feature type="compositionally biased region" description="Basic and acidic residues" evidence="1">
    <location>
        <begin position="477"/>
        <end position="492"/>
    </location>
</feature>
<feature type="compositionally biased region" description="Low complexity" evidence="1">
    <location>
        <begin position="416"/>
        <end position="446"/>
    </location>
</feature>
<proteinExistence type="predicted"/>
<organism evidence="2 3">
    <name type="scientific">Baudoinia panamericana (strain UAMH 10762)</name>
    <name type="common">Angels' share fungus</name>
    <name type="synonym">Baudoinia compniacensis (strain UAMH 10762)</name>
    <dbReference type="NCBI Taxonomy" id="717646"/>
    <lineage>
        <taxon>Eukaryota</taxon>
        <taxon>Fungi</taxon>
        <taxon>Dikarya</taxon>
        <taxon>Ascomycota</taxon>
        <taxon>Pezizomycotina</taxon>
        <taxon>Dothideomycetes</taxon>
        <taxon>Dothideomycetidae</taxon>
        <taxon>Mycosphaerellales</taxon>
        <taxon>Teratosphaeriaceae</taxon>
        <taxon>Baudoinia</taxon>
    </lineage>
</organism>
<dbReference type="eggNOG" id="ENOG502SZWN">
    <property type="taxonomic scope" value="Eukaryota"/>
</dbReference>
<name>M2MV91_BAUPA</name>
<accession>M2MV91</accession>
<feature type="compositionally biased region" description="Low complexity" evidence="1">
    <location>
        <begin position="298"/>
        <end position="310"/>
    </location>
</feature>
<dbReference type="EMBL" id="KB445557">
    <property type="protein sequence ID" value="EMC95488.1"/>
    <property type="molecule type" value="Genomic_DNA"/>
</dbReference>
<feature type="compositionally biased region" description="Polar residues" evidence="1">
    <location>
        <begin position="176"/>
        <end position="186"/>
    </location>
</feature>
<dbReference type="KEGG" id="bcom:BAUCODRAFT_542890"/>
<evidence type="ECO:0000256" key="1">
    <source>
        <dbReference type="SAM" id="MobiDB-lite"/>
    </source>
</evidence>
<feature type="region of interest" description="Disordered" evidence="1">
    <location>
        <begin position="159"/>
        <end position="188"/>
    </location>
</feature>
<sequence>MKTTVAHTTLHRARQQELRRATMPTPTIRPYDHYPLELHNIKALFLQRQYRQCIQACRNAIRNAEEGIAEHPLQQTFINFYLGSAHDELARLMHDSSNAKLPAFKQADDFYKQAIESTSASTSEIVALMNRIPPPNKAMASEATHDLFTYKSPCLSVRSTPRLRQSHRRMEPLPTRSPTISASRETSLSDLASDDSFDQIMTPNRVLQRDVSRMSLLEDITNIHHRSTVPGQPLPRTISGNLLQGLMRPIRPGDPAKAFHVPPRLPYVSNAVGTAADSRLPKLVTRPIDGSPLRRQAPSSPRVVPSSSPVSPMPAPDHDGFDFDPDTPSPVSPATPIKDTGSAARPAHTPHHSEHHRHRSISVTPEKCAELEVYGVLSEHISAIRTQIITHLHLLSIAQERTVSAQLLRKAQSAARATAPTTGTPLAPLSSSVDGTSSDSSRPGSSDSKHDSVFSSQHGSVRAIARRRTQQRWYGRGQREGTSREGRRGVAETGREAMAVWKRFDAAKYELLAERALAEL</sequence>
<reference evidence="2 3" key="1">
    <citation type="journal article" date="2012" name="PLoS Pathog.">
        <title>Diverse lifestyles and strategies of plant pathogenesis encoded in the genomes of eighteen Dothideomycetes fungi.</title>
        <authorList>
            <person name="Ohm R.A."/>
            <person name="Feau N."/>
            <person name="Henrissat B."/>
            <person name="Schoch C.L."/>
            <person name="Horwitz B.A."/>
            <person name="Barry K.W."/>
            <person name="Condon B.J."/>
            <person name="Copeland A.C."/>
            <person name="Dhillon B."/>
            <person name="Glaser F."/>
            <person name="Hesse C.N."/>
            <person name="Kosti I."/>
            <person name="LaButti K."/>
            <person name="Lindquist E.A."/>
            <person name="Lucas S."/>
            <person name="Salamov A.A."/>
            <person name="Bradshaw R.E."/>
            <person name="Ciuffetti L."/>
            <person name="Hamelin R.C."/>
            <person name="Kema G.H.J."/>
            <person name="Lawrence C."/>
            <person name="Scott J.A."/>
            <person name="Spatafora J.W."/>
            <person name="Turgeon B.G."/>
            <person name="de Wit P.J.G.M."/>
            <person name="Zhong S."/>
            <person name="Goodwin S.B."/>
            <person name="Grigoriev I.V."/>
        </authorList>
    </citation>
    <scope>NUCLEOTIDE SEQUENCE [LARGE SCALE GENOMIC DNA]</scope>
    <source>
        <strain evidence="2 3">UAMH 10762</strain>
    </source>
</reference>
<keyword evidence="3" id="KW-1185">Reference proteome</keyword>
<dbReference type="Proteomes" id="UP000011761">
    <property type="component" value="Unassembled WGS sequence"/>
</dbReference>
<dbReference type="RefSeq" id="XP_007677931.1">
    <property type="nucleotide sequence ID" value="XM_007679741.1"/>
</dbReference>
<feature type="compositionally biased region" description="Basic residues" evidence="1">
    <location>
        <begin position="348"/>
        <end position="360"/>
    </location>
</feature>
<dbReference type="OrthoDB" id="3641178at2759"/>